<dbReference type="EMBL" id="LXPE01000007">
    <property type="protein sequence ID" value="OBA27663.1"/>
    <property type="molecule type" value="Genomic_DNA"/>
</dbReference>
<dbReference type="OrthoDB" id="10252102at2759"/>
<accession>A0A1B7TFZ9</accession>
<dbReference type="InterPro" id="IPR006722">
    <property type="entry name" value="Sedlin"/>
</dbReference>
<reference evidence="2" key="1">
    <citation type="journal article" date="2016" name="Proc. Natl. Acad. Sci. U.S.A.">
        <title>Comparative genomics of biotechnologically important yeasts.</title>
        <authorList>
            <person name="Riley R."/>
            <person name="Haridas S."/>
            <person name="Wolfe K.H."/>
            <person name="Lopes M.R."/>
            <person name="Hittinger C.T."/>
            <person name="Goeker M."/>
            <person name="Salamov A.A."/>
            <person name="Wisecaver J.H."/>
            <person name="Long T.M."/>
            <person name="Calvey C.H."/>
            <person name="Aerts A.L."/>
            <person name="Barry K.W."/>
            <person name="Choi C."/>
            <person name="Clum A."/>
            <person name="Coughlan A.Y."/>
            <person name="Deshpande S."/>
            <person name="Douglass A.P."/>
            <person name="Hanson S.J."/>
            <person name="Klenk H.-P."/>
            <person name="LaButti K.M."/>
            <person name="Lapidus A."/>
            <person name="Lindquist E.A."/>
            <person name="Lipzen A.M."/>
            <person name="Meier-Kolthoff J.P."/>
            <person name="Ohm R.A."/>
            <person name="Otillar R.P."/>
            <person name="Pangilinan J.L."/>
            <person name="Peng Y."/>
            <person name="Rokas A."/>
            <person name="Rosa C.A."/>
            <person name="Scheuner C."/>
            <person name="Sibirny A.A."/>
            <person name="Slot J.C."/>
            <person name="Stielow J.B."/>
            <person name="Sun H."/>
            <person name="Kurtzman C.P."/>
            <person name="Blackwell M."/>
            <person name="Grigoriev I.V."/>
            <person name="Jeffries T.W."/>
        </authorList>
    </citation>
    <scope>NUCLEOTIDE SEQUENCE [LARGE SCALE GENOMIC DNA]</scope>
    <source>
        <strain evidence="2">NRRL Y-1626</strain>
    </source>
</reference>
<dbReference type="Gene3D" id="3.30.450.70">
    <property type="match status" value="1"/>
</dbReference>
<dbReference type="SUPFAM" id="SSF64356">
    <property type="entry name" value="SNARE-like"/>
    <property type="match status" value="1"/>
</dbReference>
<keyword evidence="2" id="KW-1185">Reference proteome</keyword>
<organism evidence="1 2">
    <name type="scientific">Hanseniaspora valbyensis NRRL Y-1626</name>
    <dbReference type="NCBI Taxonomy" id="766949"/>
    <lineage>
        <taxon>Eukaryota</taxon>
        <taxon>Fungi</taxon>
        <taxon>Dikarya</taxon>
        <taxon>Ascomycota</taxon>
        <taxon>Saccharomycotina</taxon>
        <taxon>Saccharomycetes</taxon>
        <taxon>Saccharomycodales</taxon>
        <taxon>Saccharomycodaceae</taxon>
        <taxon>Hanseniaspora</taxon>
    </lineage>
</organism>
<gene>
    <name evidence="1" type="ORF">HANVADRAFT_1536</name>
</gene>
<dbReference type="PANTHER" id="PTHR12403">
    <property type="entry name" value="TRAFFICKING PROTEIN PARTICLE COMPLEX SUBUNIT 2"/>
    <property type="match status" value="1"/>
</dbReference>
<evidence type="ECO:0000313" key="1">
    <source>
        <dbReference type="EMBL" id="OBA27663.1"/>
    </source>
</evidence>
<dbReference type="GO" id="GO:0006888">
    <property type="term" value="P:endoplasmic reticulum to Golgi vesicle-mediated transport"/>
    <property type="evidence" value="ECO:0007669"/>
    <property type="project" value="InterPro"/>
</dbReference>
<sequence>MISPVYFTIIDSNTDSTIYETFIGDTNKENTLKDLYPFIANSAIDVIDSIQSNTNASGNNNYSKSHLQQKTRNLLLNNINDTTDANKTSFYSDNILNAEKNTNSDSVPVYNNNSSTTLQQITSIPQGSLFLGTVDEYESYLITAYVTYLNTKFIIISDKTVTINYNSFKKFFMNVHELYIKQIMNPFSSKNAFITNELFDCKVRVLGDMYILPSSSLISSAINDSSSSSINI</sequence>
<protein>
    <submittedName>
        <fullName evidence="1">Sedlin</fullName>
    </submittedName>
</protein>
<proteinExistence type="predicted"/>
<dbReference type="AlphaFoldDB" id="A0A1B7TFZ9"/>
<dbReference type="Pfam" id="PF04628">
    <property type="entry name" value="Sedlin_N"/>
    <property type="match status" value="1"/>
</dbReference>
<evidence type="ECO:0000313" key="2">
    <source>
        <dbReference type="Proteomes" id="UP000092321"/>
    </source>
</evidence>
<dbReference type="InterPro" id="IPR011012">
    <property type="entry name" value="Longin-like_dom_sf"/>
</dbReference>
<dbReference type="GO" id="GO:0005737">
    <property type="term" value="C:cytoplasm"/>
    <property type="evidence" value="ECO:0007669"/>
    <property type="project" value="GOC"/>
</dbReference>
<name>A0A1B7TFZ9_9ASCO</name>
<dbReference type="Proteomes" id="UP000092321">
    <property type="component" value="Unassembled WGS sequence"/>
</dbReference>
<comment type="caution">
    <text evidence="1">The sequence shown here is derived from an EMBL/GenBank/DDBJ whole genome shotgun (WGS) entry which is preliminary data.</text>
</comment>